<proteinExistence type="predicted"/>
<dbReference type="Proteomes" id="UP000003075">
    <property type="component" value="Unassembled WGS sequence"/>
</dbReference>
<organism evidence="1 2">
    <name type="scientific">Oenococcus oeni AWRIB429</name>
    <dbReference type="NCBI Taxonomy" id="655225"/>
    <lineage>
        <taxon>Bacteria</taxon>
        <taxon>Bacillati</taxon>
        <taxon>Bacillota</taxon>
        <taxon>Bacilli</taxon>
        <taxon>Lactobacillales</taxon>
        <taxon>Lactobacillaceae</taxon>
        <taxon>Oenococcus</taxon>
    </lineage>
</organism>
<reference evidence="1 2" key="1">
    <citation type="journal article" date="2010" name="Appl. Microbiol. Biotechnol.">
        <title>Genotypic diversity in Oenococcus oeni by high-density microarray comparative genome hybridization and whole genome sequencing.</title>
        <authorList>
            <person name="Borneman A.R."/>
            <person name="Bartowsky E.J."/>
            <person name="McCarthy J."/>
            <person name="Chambers P.J."/>
        </authorList>
    </citation>
    <scope>NUCLEOTIDE SEQUENCE [LARGE SCALE GENOMIC DNA]</scope>
    <source>
        <strain evidence="1 2">AWRIB429</strain>
    </source>
</reference>
<accession>D3L977</accession>
<dbReference type="EMBL" id="ACSE01000016">
    <property type="protein sequence ID" value="EFD88487.1"/>
    <property type="molecule type" value="Genomic_DNA"/>
</dbReference>
<comment type="caution">
    <text evidence="1">The sequence shown here is derived from an EMBL/GenBank/DDBJ whole genome shotgun (WGS) entry which is preliminary data.</text>
</comment>
<sequence>MDNNKEKTASAKILEKVKNRLCKEAKNNKNKKHKKID</sequence>
<dbReference type="AlphaFoldDB" id="D3L977"/>
<protein>
    <submittedName>
        <fullName evidence="1">Uncharacterized protein</fullName>
    </submittedName>
</protein>
<name>D3L977_OENOE</name>
<evidence type="ECO:0000313" key="1">
    <source>
        <dbReference type="EMBL" id="EFD88487.1"/>
    </source>
</evidence>
<gene>
    <name evidence="1" type="ORF">AWRIB429_0907</name>
</gene>
<evidence type="ECO:0000313" key="2">
    <source>
        <dbReference type="Proteomes" id="UP000003075"/>
    </source>
</evidence>